<keyword evidence="4" id="KW-0804">Transcription</keyword>
<evidence type="ECO:0000313" key="7">
    <source>
        <dbReference type="Proteomes" id="UP000196649"/>
    </source>
</evidence>
<dbReference type="SUPFAM" id="SSF53822">
    <property type="entry name" value="Periplasmic binding protein-like I"/>
    <property type="match status" value="1"/>
</dbReference>
<keyword evidence="1" id="KW-0678">Repressor</keyword>
<dbReference type="InterPro" id="IPR046335">
    <property type="entry name" value="LacI/GalR-like_sensor"/>
</dbReference>
<dbReference type="CDD" id="cd01392">
    <property type="entry name" value="HTH_LacI"/>
    <property type="match status" value="1"/>
</dbReference>
<proteinExistence type="predicted"/>
<protein>
    <submittedName>
        <fullName evidence="6">Sucrose operon repressor</fullName>
    </submittedName>
</protein>
<dbReference type="Proteomes" id="UP000196649">
    <property type="component" value="Unassembled WGS sequence"/>
</dbReference>
<sequence length="326" mass="36432">MMKAKIDDVAKLAGVSKTTVSRVMNKRGYLSDKTVKKVHDAMNELNYHPNVVARQLFKQETKLVGLIFPTVNNPFFGQLVSSMEKKLFSKGFKVLIGDSMNDPDKEKLYLQELMTHQVDGLIVGAHNHGIEEYKNTNLPIVAIDRIMNKDIPVVSSDNYLGGQLATQLLIDNGARIIVHTNDPQNIKSPAQKRRSAYEDTMIHNGLDPIVYTLEFDSNSDKKIDSIKRIFKENPNIDGLFVSNDMDAAQVMDVAKDLGYRIPEDLKVVGYDGADITRILLPSLTTVVQPIDKMADVAVSTLVARMQDVSYSSNKILPVKIWRGKTV</sequence>
<evidence type="ECO:0000313" key="6">
    <source>
        <dbReference type="EMBL" id="OWF33439.1"/>
    </source>
</evidence>
<dbReference type="GO" id="GO:0000976">
    <property type="term" value="F:transcription cis-regulatory region binding"/>
    <property type="evidence" value="ECO:0007669"/>
    <property type="project" value="TreeGrafter"/>
</dbReference>
<organism evidence="6 7">
    <name type="scientific">Companilactobacillus kimchii</name>
    <dbReference type="NCBI Taxonomy" id="2801452"/>
    <lineage>
        <taxon>Bacteria</taxon>
        <taxon>Bacillati</taxon>
        <taxon>Bacillota</taxon>
        <taxon>Bacilli</taxon>
        <taxon>Lactobacillales</taxon>
        <taxon>Lactobacillaceae</taxon>
        <taxon>Companilactobacillus</taxon>
    </lineage>
</organism>
<dbReference type="PRINTS" id="PR00036">
    <property type="entry name" value="HTHLACI"/>
</dbReference>
<evidence type="ECO:0000256" key="3">
    <source>
        <dbReference type="ARBA" id="ARBA00023125"/>
    </source>
</evidence>
<dbReference type="Gene3D" id="3.40.50.2300">
    <property type="match status" value="2"/>
</dbReference>
<dbReference type="PROSITE" id="PS00356">
    <property type="entry name" value="HTH_LACI_1"/>
    <property type="match status" value="1"/>
</dbReference>
<dbReference type="AlphaFoldDB" id="A0A210PAB7"/>
<dbReference type="Pfam" id="PF13377">
    <property type="entry name" value="Peripla_BP_3"/>
    <property type="match status" value="1"/>
</dbReference>
<dbReference type="Gene3D" id="1.10.260.40">
    <property type="entry name" value="lambda repressor-like DNA-binding domains"/>
    <property type="match status" value="1"/>
</dbReference>
<dbReference type="SMART" id="SM00354">
    <property type="entry name" value="HTH_LACI"/>
    <property type="match status" value="1"/>
</dbReference>
<dbReference type="Pfam" id="PF00356">
    <property type="entry name" value="LacI"/>
    <property type="match status" value="1"/>
</dbReference>
<feature type="domain" description="HTH lacI-type" evidence="5">
    <location>
        <begin position="4"/>
        <end position="58"/>
    </location>
</feature>
<dbReference type="EMBL" id="MXAL01000004">
    <property type="protein sequence ID" value="OWF33439.1"/>
    <property type="molecule type" value="Genomic_DNA"/>
</dbReference>
<accession>A0A210PAB7</accession>
<dbReference type="CDD" id="cd06291">
    <property type="entry name" value="PBP1_Qymf-like"/>
    <property type="match status" value="1"/>
</dbReference>
<evidence type="ECO:0000256" key="2">
    <source>
        <dbReference type="ARBA" id="ARBA00023015"/>
    </source>
</evidence>
<comment type="caution">
    <text evidence="6">The sequence shown here is derived from an EMBL/GenBank/DDBJ whole genome shotgun (WGS) entry which is preliminary data.</text>
</comment>
<dbReference type="InterPro" id="IPR010982">
    <property type="entry name" value="Lambda_DNA-bd_dom_sf"/>
</dbReference>
<name>A0A210PAB7_9LACO</name>
<dbReference type="InterPro" id="IPR000843">
    <property type="entry name" value="HTH_LacI"/>
</dbReference>
<dbReference type="InterPro" id="IPR028082">
    <property type="entry name" value="Peripla_BP_I"/>
</dbReference>
<dbReference type="PANTHER" id="PTHR30146:SF95">
    <property type="entry name" value="RIBOSE OPERON REPRESSOR"/>
    <property type="match status" value="1"/>
</dbReference>
<evidence type="ECO:0000259" key="5">
    <source>
        <dbReference type="PROSITE" id="PS50932"/>
    </source>
</evidence>
<evidence type="ECO:0000256" key="4">
    <source>
        <dbReference type="ARBA" id="ARBA00023163"/>
    </source>
</evidence>
<dbReference type="SUPFAM" id="SSF47413">
    <property type="entry name" value="lambda repressor-like DNA-binding domains"/>
    <property type="match status" value="1"/>
</dbReference>
<dbReference type="PROSITE" id="PS50932">
    <property type="entry name" value="HTH_LACI_2"/>
    <property type="match status" value="1"/>
</dbReference>
<dbReference type="PANTHER" id="PTHR30146">
    <property type="entry name" value="LACI-RELATED TRANSCRIPTIONAL REPRESSOR"/>
    <property type="match status" value="1"/>
</dbReference>
<keyword evidence="2" id="KW-0805">Transcription regulation</keyword>
<dbReference type="GO" id="GO:0003700">
    <property type="term" value="F:DNA-binding transcription factor activity"/>
    <property type="evidence" value="ECO:0007669"/>
    <property type="project" value="TreeGrafter"/>
</dbReference>
<evidence type="ECO:0000256" key="1">
    <source>
        <dbReference type="ARBA" id="ARBA00022491"/>
    </source>
</evidence>
<keyword evidence="3" id="KW-0238">DNA-binding</keyword>
<reference evidence="6 7" key="1">
    <citation type="submission" date="2017-03" db="EMBL/GenBank/DDBJ databases">
        <title>Genome sequence of Lactobacillus kimchii KACC 12383.</title>
        <authorList>
            <person name="Chun J."/>
        </authorList>
    </citation>
    <scope>NUCLEOTIDE SEQUENCE [LARGE SCALE GENOMIC DNA]</scope>
    <source>
        <strain evidence="6 7">KACC 12383</strain>
    </source>
</reference>
<gene>
    <name evidence="6" type="ORF">LKACC12383_01045</name>
</gene>